<evidence type="ECO:0000256" key="6">
    <source>
        <dbReference type="ARBA" id="ARBA00022729"/>
    </source>
</evidence>
<keyword evidence="7" id="KW-0547">Nucleotide-binding</keyword>
<evidence type="ECO:0000256" key="5">
    <source>
        <dbReference type="ARBA" id="ARBA00022692"/>
    </source>
</evidence>
<evidence type="ECO:0000256" key="3">
    <source>
        <dbReference type="ARBA" id="ARBA00022475"/>
    </source>
</evidence>
<organism evidence="18 19">
    <name type="scientific">Nannocystis bainbridge</name>
    <dbReference type="NCBI Taxonomy" id="2995303"/>
    <lineage>
        <taxon>Bacteria</taxon>
        <taxon>Pseudomonadati</taxon>
        <taxon>Myxococcota</taxon>
        <taxon>Polyangia</taxon>
        <taxon>Nannocystales</taxon>
        <taxon>Nannocystaceae</taxon>
        <taxon>Nannocystis</taxon>
    </lineage>
</organism>
<dbReference type="EMBL" id="JAQNDL010000002">
    <property type="protein sequence ID" value="MDC0719216.1"/>
    <property type="molecule type" value="Genomic_DNA"/>
</dbReference>
<evidence type="ECO:0000256" key="11">
    <source>
        <dbReference type="ARBA" id="ARBA00023136"/>
    </source>
</evidence>
<dbReference type="Pfam" id="PF12810">
    <property type="entry name" value="ALK_LTK_GRD"/>
    <property type="match status" value="1"/>
</dbReference>
<keyword evidence="19" id="KW-1185">Reference proteome</keyword>
<evidence type="ECO:0000256" key="4">
    <source>
        <dbReference type="ARBA" id="ARBA00022679"/>
    </source>
</evidence>
<evidence type="ECO:0000256" key="2">
    <source>
        <dbReference type="ARBA" id="ARBA00011902"/>
    </source>
</evidence>
<evidence type="ECO:0000256" key="16">
    <source>
        <dbReference type="SAM" id="MobiDB-lite"/>
    </source>
</evidence>
<keyword evidence="14" id="KW-0675">Receptor</keyword>
<dbReference type="InterPro" id="IPR055163">
    <property type="entry name" value="ALK/LTK-like_GRD"/>
</dbReference>
<evidence type="ECO:0000256" key="10">
    <source>
        <dbReference type="ARBA" id="ARBA00022989"/>
    </source>
</evidence>
<keyword evidence="15" id="KW-0325">Glycoprotein</keyword>
<evidence type="ECO:0000313" key="18">
    <source>
        <dbReference type="EMBL" id="MDC0719216.1"/>
    </source>
</evidence>
<keyword evidence="9" id="KW-0067">ATP-binding</keyword>
<evidence type="ECO:0000256" key="1">
    <source>
        <dbReference type="ARBA" id="ARBA00004251"/>
    </source>
</evidence>
<keyword evidence="13" id="KW-1015">Disulfide bond</keyword>
<keyword evidence="8" id="KW-0418">Kinase</keyword>
<proteinExistence type="predicted"/>
<feature type="region of interest" description="Disordered" evidence="16">
    <location>
        <begin position="234"/>
        <end position="258"/>
    </location>
</feature>
<evidence type="ECO:0000256" key="7">
    <source>
        <dbReference type="ARBA" id="ARBA00022741"/>
    </source>
</evidence>
<evidence type="ECO:0000256" key="9">
    <source>
        <dbReference type="ARBA" id="ARBA00022840"/>
    </source>
</evidence>
<evidence type="ECO:0000256" key="14">
    <source>
        <dbReference type="ARBA" id="ARBA00023170"/>
    </source>
</evidence>
<comment type="subcellular location">
    <subcellularLocation>
        <location evidence="1">Cell membrane</location>
        <topology evidence="1">Single-pass type I membrane protein</topology>
    </subcellularLocation>
</comment>
<feature type="compositionally biased region" description="Low complexity" evidence="16">
    <location>
        <begin position="238"/>
        <end position="252"/>
    </location>
</feature>
<keyword evidence="5" id="KW-0812">Transmembrane</keyword>
<protein>
    <recommendedName>
        <fullName evidence="2">receptor protein-tyrosine kinase</fullName>
        <ecNumber evidence="2">2.7.10.1</ecNumber>
    </recommendedName>
</protein>
<keyword evidence="6" id="KW-0732">Signal</keyword>
<evidence type="ECO:0000256" key="15">
    <source>
        <dbReference type="ARBA" id="ARBA00023180"/>
    </source>
</evidence>
<sequence>MVALALLGCPAGEVAELEGEEPACARPGGRGFAFSGAPETFVVPECVTRLTVELWGAQGGPSRCGTDEGSALPDLQMDGGRGGWLRAEVPVRPGEVVLVRVGGRGGLDGAPGWNGGGRGGRWAGGGGGGSDFRIGGASLIDRALVAGGGGGGSCGFPDHGAGGAGGGLVGEDGTVGEAPWIAGGGGRQLAGGEAGSAPGQAGVFGLGGGAARYHVAGGGGGWYGGGGAYGAGGGGGSSHASGEASAVESEAGARGGDGAAQIYW</sequence>
<dbReference type="RefSeq" id="WP_272087727.1">
    <property type="nucleotide sequence ID" value="NZ_JAQNDL010000002.1"/>
</dbReference>
<evidence type="ECO:0000256" key="12">
    <source>
        <dbReference type="ARBA" id="ARBA00023137"/>
    </source>
</evidence>
<keyword evidence="12" id="KW-0829">Tyrosine-protein kinase</keyword>
<evidence type="ECO:0000256" key="8">
    <source>
        <dbReference type="ARBA" id="ARBA00022777"/>
    </source>
</evidence>
<keyword evidence="3" id="KW-1003">Cell membrane</keyword>
<name>A0ABT5E009_9BACT</name>
<dbReference type="Proteomes" id="UP001221686">
    <property type="component" value="Unassembled WGS sequence"/>
</dbReference>
<comment type="caution">
    <text evidence="18">The sequence shown here is derived from an EMBL/GenBank/DDBJ whole genome shotgun (WGS) entry which is preliminary data.</text>
</comment>
<accession>A0ABT5E009</accession>
<gene>
    <name evidence="18" type="ORF">POL25_20095</name>
</gene>
<keyword evidence="10" id="KW-1133">Transmembrane helix</keyword>
<evidence type="ECO:0000313" key="19">
    <source>
        <dbReference type="Proteomes" id="UP001221686"/>
    </source>
</evidence>
<evidence type="ECO:0000259" key="17">
    <source>
        <dbReference type="Pfam" id="PF12810"/>
    </source>
</evidence>
<keyword evidence="11" id="KW-0472">Membrane</keyword>
<dbReference type="EC" id="2.7.10.1" evidence="2"/>
<keyword evidence="4" id="KW-0808">Transferase</keyword>
<evidence type="ECO:0000256" key="13">
    <source>
        <dbReference type="ARBA" id="ARBA00023157"/>
    </source>
</evidence>
<feature type="domain" description="ALK/LTK-like glycine-rich" evidence="17">
    <location>
        <begin position="52"/>
        <end position="244"/>
    </location>
</feature>
<reference evidence="18 19" key="1">
    <citation type="submission" date="2022-11" db="EMBL/GenBank/DDBJ databases">
        <title>Minimal conservation of predation-associated metabolite biosynthetic gene clusters underscores biosynthetic potential of Myxococcota including descriptions for ten novel species: Archangium lansinium sp. nov., Myxococcus landrumus sp. nov., Nannocystis bai.</title>
        <authorList>
            <person name="Ahearne A."/>
            <person name="Stevens C."/>
            <person name="Dowd S."/>
        </authorList>
    </citation>
    <scope>NUCLEOTIDE SEQUENCE [LARGE SCALE GENOMIC DNA]</scope>
    <source>
        <strain evidence="18 19">BB15-2</strain>
    </source>
</reference>